<gene>
    <name evidence="4" type="ORF">AAY42_08610</name>
</gene>
<dbReference type="RefSeq" id="WP_055394240.1">
    <property type="nucleotide sequence ID" value="NZ_LCTZ01000002.1"/>
</dbReference>
<dbReference type="InterPro" id="IPR050680">
    <property type="entry name" value="YpeA/RimI_acetyltransf"/>
</dbReference>
<dbReference type="OrthoDB" id="7205533at2"/>
<evidence type="ECO:0000256" key="1">
    <source>
        <dbReference type="ARBA" id="ARBA00022679"/>
    </source>
</evidence>
<dbReference type="InterPro" id="IPR016181">
    <property type="entry name" value="Acyl_CoA_acyltransferase"/>
</dbReference>
<dbReference type="InterPro" id="IPR000182">
    <property type="entry name" value="GNAT_dom"/>
</dbReference>
<dbReference type="PANTHER" id="PTHR43420">
    <property type="entry name" value="ACETYLTRANSFERASE"/>
    <property type="match status" value="1"/>
</dbReference>
<organism evidence="4 5">
    <name type="scientific">Flagellimonas eckloniae</name>
    <dbReference type="NCBI Taxonomy" id="346185"/>
    <lineage>
        <taxon>Bacteria</taxon>
        <taxon>Pseudomonadati</taxon>
        <taxon>Bacteroidota</taxon>
        <taxon>Flavobacteriia</taxon>
        <taxon>Flavobacteriales</taxon>
        <taxon>Flavobacteriaceae</taxon>
        <taxon>Flagellimonas</taxon>
    </lineage>
</organism>
<keyword evidence="2" id="KW-0012">Acyltransferase</keyword>
<dbReference type="EMBL" id="LCTZ01000002">
    <property type="protein sequence ID" value="KQC29940.1"/>
    <property type="molecule type" value="Genomic_DNA"/>
</dbReference>
<dbReference type="STRING" id="346185.AAY42_08610"/>
<feature type="domain" description="N-acetyltransferase" evidence="3">
    <location>
        <begin position="1"/>
        <end position="173"/>
    </location>
</feature>
<dbReference type="PROSITE" id="PS51186">
    <property type="entry name" value="GNAT"/>
    <property type="match status" value="1"/>
</dbReference>
<accession>A0A0Q0XFQ6</accession>
<evidence type="ECO:0000313" key="5">
    <source>
        <dbReference type="Proteomes" id="UP000050827"/>
    </source>
</evidence>
<proteinExistence type="predicted"/>
<dbReference type="AlphaFoldDB" id="A0A0Q0XFQ6"/>
<keyword evidence="1" id="KW-0808">Transferase</keyword>
<keyword evidence="5" id="KW-1185">Reference proteome</keyword>
<evidence type="ECO:0000256" key="2">
    <source>
        <dbReference type="ARBA" id="ARBA00023315"/>
    </source>
</evidence>
<dbReference type="Gene3D" id="3.40.630.30">
    <property type="match status" value="1"/>
</dbReference>
<dbReference type="CDD" id="cd04301">
    <property type="entry name" value="NAT_SF"/>
    <property type="match status" value="1"/>
</dbReference>
<dbReference type="GO" id="GO:0016747">
    <property type="term" value="F:acyltransferase activity, transferring groups other than amino-acyl groups"/>
    <property type="evidence" value="ECO:0007669"/>
    <property type="project" value="InterPro"/>
</dbReference>
<sequence>MKLKKASIRNINDLKKICIDAYSLNFHNHWNDGGLEWYLDNEFSMERLTSDLNDENIEYYFIEHKLKVVGFIKIKMEPTKNLSFGNSAELEKIYVLPECKGMGIGKLALKEISSRIRESGKKNLFLCVIDTNKSAIAFYEKLGFEFHSKTTLDVPYFKEELKGMHRMMKILNQ</sequence>
<reference evidence="4 5" key="1">
    <citation type="submission" date="2015-04" db="EMBL/GenBank/DDBJ databases">
        <title>Complete genome of flavobacterium.</title>
        <authorList>
            <person name="Kwon Y.M."/>
            <person name="Kim S.-J."/>
        </authorList>
    </citation>
    <scope>NUCLEOTIDE SEQUENCE [LARGE SCALE GENOMIC DNA]</scope>
    <source>
        <strain evidence="4 5">DK169</strain>
    </source>
</reference>
<protein>
    <recommendedName>
        <fullName evidence="3">N-acetyltransferase domain-containing protein</fullName>
    </recommendedName>
</protein>
<dbReference type="Pfam" id="PF00583">
    <property type="entry name" value="Acetyltransf_1"/>
    <property type="match status" value="1"/>
</dbReference>
<evidence type="ECO:0000259" key="3">
    <source>
        <dbReference type="PROSITE" id="PS51186"/>
    </source>
</evidence>
<name>A0A0Q0XFQ6_9FLAO</name>
<dbReference type="Proteomes" id="UP000050827">
    <property type="component" value="Unassembled WGS sequence"/>
</dbReference>
<evidence type="ECO:0000313" key="4">
    <source>
        <dbReference type="EMBL" id="KQC29940.1"/>
    </source>
</evidence>
<comment type="caution">
    <text evidence="4">The sequence shown here is derived from an EMBL/GenBank/DDBJ whole genome shotgun (WGS) entry which is preliminary data.</text>
</comment>
<dbReference type="SUPFAM" id="SSF55729">
    <property type="entry name" value="Acyl-CoA N-acyltransferases (Nat)"/>
    <property type="match status" value="1"/>
</dbReference>